<gene>
    <name evidence="1" type="ORF">CKO28_24570</name>
</gene>
<evidence type="ECO:0000313" key="1">
    <source>
        <dbReference type="EMBL" id="MBK1671182.1"/>
    </source>
</evidence>
<protein>
    <recommendedName>
        <fullName evidence="3">Lipoprotein</fullName>
    </recommendedName>
</protein>
<keyword evidence="2" id="KW-1185">Reference proteome</keyword>
<dbReference type="EMBL" id="NRRL01000154">
    <property type="protein sequence ID" value="MBK1671182.1"/>
    <property type="molecule type" value="Genomic_DNA"/>
</dbReference>
<sequence>MRWIVVLAALVVTGCGSVKVSERELPAGTYRLEYQPGGVEARAPVMNALETRADEVCPAGWTKVRQGKTGERVYEVFWVVECAGGEV</sequence>
<evidence type="ECO:0000313" key="2">
    <source>
        <dbReference type="Proteomes" id="UP001296873"/>
    </source>
</evidence>
<reference evidence="1 2" key="1">
    <citation type="journal article" date="2020" name="Microorganisms">
        <title>Osmotic Adaptation and Compatible Solute Biosynthesis of Phototrophic Bacteria as Revealed from Genome Analyses.</title>
        <authorList>
            <person name="Imhoff J.F."/>
            <person name="Rahn T."/>
            <person name="Kunzel S."/>
            <person name="Keller A."/>
            <person name="Neulinger S.C."/>
        </authorList>
    </citation>
    <scope>NUCLEOTIDE SEQUENCE [LARGE SCALE GENOMIC DNA]</scope>
    <source>
        <strain evidence="1 2">DSM 9895</strain>
    </source>
</reference>
<dbReference type="PROSITE" id="PS51257">
    <property type="entry name" value="PROKAR_LIPOPROTEIN"/>
    <property type="match status" value="1"/>
</dbReference>
<evidence type="ECO:0008006" key="3">
    <source>
        <dbReference type="Google" id="ProtNLM"/>
    </source>
</evidence>
<name>A0ABS1DMM8_9PROT</name>
<organism evidence="1 2">
    <name type="scientific">Rhodovibrio sodomensis</name>
    <dbReference type="NCBI Taxonomy" id="1088"/>
    <lineage>
        <taxon>Bacteria</taxon>
        <taxon>Pseudomonadati</taxon>
        <taxon>Pseudomonadota</taxon>
        <taxon>Alphaproteobacteria</taxon>
        <taxon>Rhodospirillales</taxon>
        <taxon>Rhodovibrionaceae</taxon>
        <taxon>Rhodovibrio</taxon>
    </lineage>
</organism>
<accession>A0ABS1DMM8</accession>
<dbReference type="Proteomes" id="UP001296873">
    <property type="component" value="Unassembled WGS sequence"/>
</dbReference>
<comment type="caution">
    <text evidence="1">The sequence shown here is derived from an EMBL/GenBank/DDBJ whole genome shotgun (WGS) entry which is preliminary data.</text>
</comment>
<proteinExistence type="predicted"/>